<evidence type="ECO:0000259" key="1">
    <source>
        <dbReference type="Pfam" id="PF00144"/>
    </source>
</evidence>
<name>A0ABV9FAK8_9BACL</name>
<organism evidence="2 3">
    <name type="scientific">Cohnella hongkongensis</name>
    <dbReference type="NCBI Taxonomy" id="178337"/>
    <lineage>
        <taxon>Bacteria</taxon>
        <taxon>Bacillati</taxon>
        <taxon>Bacillota</taxon>
        <taxon>Bacilli</taxon>
        <taxon>Bacillales</taxon>
        <taxon>Paenibacillaceae</taxon>
        <taxon>Cohnella</taxon>
    </lineage>
</organism>
<accession>A0ABV9FAK8</accession>
<comment type="caution">
    <text evidence="2">The sequence shown here is derived from an EMBL/GenBank/DDBJ whole genome shotgun (WGS) entry which is preliminary data.</text>
</comment>
<dbReference type="EC" id="3.-.-.-" evidence="2"/>
<dbReference type="PANTHER" id="PTHR43283">
    <property type="entry name" value="BETA-LACTAMASE-RELATED"/>
    <property type="match status" value="1"/>
</dbReference>
<dbReference type="RefSeq" id="WP_378093315.1">
    <property type="nucleotide sequence ID" value="NZ_JBHSEP010000003.1"/>
</dbReference>
<feature type="domain" description="Beta-lactamase-related" evidence="1">
    <location>
        <begin position="34"/>
        <end position="308"/>
    </location>
</feature>
<dbReference type="SUPFAM" id="SSF56601">
    <property type="entry name" value="beta-lactamase/transpeptidase-like"/>
    <property type="match status" value="1"/>
</dbReference>
<dbReference type="Gene3D" id="3.40.710.10">
    <property type="entry name" value="DD-peptidase/beta-lactamase superfamily"/>
    <property type="match status" value="1"/>
</dbReference>
<evidence type="ECO:0000313" key="3">
    <source>
        <dbReference type="Proteomes" id="UP001596028"/>
    </source>
</evidence>
<protein>
    <submittedName>
        <fullName evidence="2">Serine hydrolase domain-containing protein</fullName>
        <ecNumber evidence="2">3.-.-.-</ecNumber>
    </submittedName>
</protein>
<keyword evidence="2" id="KW-0378">Hydrolase</keyword>
<proteinExistence type="predicted"/>
<dbReference type="PANTHER" id="PTHR43283:SF7">
    <property type="entry name" value="BETA-LACTAMASE-RELATED DOMAIN-CONTAINING PROTEIN"/>
    <property type="match status" value="1"/>
</dbReference>
<reference evidence="3" key="1">
    <citation type="journal article" date="2019" name="Int. J. Syst. Evol. Microbiol.">
        <title>The Global Catalogue of Microorganisms (GCM) 10K type strain sequencing project: providing services to taxonomists for standard genome sequencing and annotation.</title>
        <authorList>
            <consortium name="The Broad Institute Genomics Platform"/>
            <consortium name="The Broad Institute Genome Sequencing Center for Infectious Disease"/>
            <person name="Wu L."/>
            <person name="Ma J."/>
        </authorList>
    </citation>
    <scope>NUCLEOTIDE SEQUENCE [LARGE SCALE GENOMIC DNA]</scope>
    <source>
        <strain evidence="3">CCUG 49571</strain>
    </source>
</reference>
<sequence>MSSLGERLSRTGSSDLELLAALRSLNLRSCLIERDGDIRLEHYRDPLAAEETAKVNSCTKSFLSALIAIAMDKRLLPGPETPLAEFFPQLLTDPDPRKRDIELGHLLTMTAGFRWTEFGGIQSFPRMTRTENWVDFVLSQPMSEAPGRTMEYNSGASQLLSALLVQAAGMPVARFADLELFGPLGIERYEWDTDPQGIHTGGFGLRLRPADLLKLGQLYLNRGRWGNAQLVSEERAIRSVQPAVPASAPNRGYYGWHWWTDVLSRRPEETGSPLPFSYFYARGYGGQFVYVVPAWNVVVVLTDDRRKKERNPTDAFRELIAPALLLSDL</sequence>
<dbReference type="GO" id="GO:0016787">
    <property type="term" value="F:hydrolase activity"/>
    <property type="evidence" value="ECO:0007669"/>
    <property type="project" value="UniProtKB-KW"/>
</dbReference>
<dbReference type="InterPro" id="IPR001466">
    <property type="entry name" value="Beta-lactam-related"/>
</dbReference>
<keyword evidence="3" id="KW-1185">Reference proteome</keyword>
<evidence type="ECO:0000313" key="2">
    <source>
        <dbReference type="EMBL" id="MFC4597766.1"/>
    </source>
</evidence>
<dbReference type="EMBL" id="JBHSEP010000003">
    <property type="protein sequence ID" value="MFC4597766.1"/>
    <property type="molecule type" value="Genomic_DNA"/>
</dbReference>
<gene>
    <name evidence="2" type="ORF">ACFO3S_05900</name>
</gene>
<dbReference type="Proteomes" id="UP001596028">
    <property type="component" value="Unassembled WGS sequence"/>
</dbReference>
<dbReference type="Pfam" id="PF00144">
    <property type="entry name" value="Beta-lactamase"/>
    <property type="match status" value="1"/>
</dbReference>
<dbReference type="InterPro" id="IPR012338">
    <property type="entry name" value="Beta-lactam/transpept-like"/>
</dbReference>
<dbReference type="InterPro" id="IPR050789">
    <property type="entry name" value="Diverse_Enzym_Activities"/>
</dbReference>